<reference evidence="2" key="2">
    <citation type="journal article" date="2018" name="Plant J.">
        <title>The Sorghum bicolor reference genome: improved assembly, gene annotations, a transcriptome atlas, and signatures of genome organization.</title>
        <authorList>
            <person name="McCormick R.F."/>
            <person name="Truong S.K."/>
            <person name="Sreedasyam A."/>
            <person name="Jenkins J."/>
            <person name="Shu S."/>
            <person name="Sims D."/>
            <person name="Kennedy M."/>
            <person name="Amirebrahimi M."/>
            <person name="Weers B.D."/>
            <person name="McKinley B."/>
            <person name="Mattison A."/>
            <person name="Morishige D.T."/>
            <person name="Grimwood J."/>
            <person name="Schmutz J."/>
            <person name="Mullet J.E."/>
        </authorList>
    </citation>
    <scope>NUCLEOTIDE SEQUENCE [LARGE SCALE GENOMIC DNA]</scope>
    <source>
        <strain evidence="2">cv. BTx623</strain>
    </source>
</reference>
<accession>A0A1Z5RBW0</accession>
<name>A0A1Z5RBW0_SORBI</name>
<evidence type="ECO:0000313" key="2">
    <source>
        <dbReference type="Proteomes" id="UP000000768"/>
    </source>
</evidence>
<dbReference type="Proteomes" id="UP000000768">
    <property type="component" value="Chromosome 6"/>
</dbReference>
<keyword evidence="2" id="KW-1185">Reference proteome</keyword>
<proteinExistence type="predicted"/>
<gene>
    <name evidence="1" type="ORF">SORBI_3006G033260</name>
</gene>
<dbReference type="AlphaFoldDB" id="A0A1Z5RBW0"/>
<dbReference type="Gramene" id="OQU81253">
    <property type="protein sequence ID" value="OQU81253"/>
    <property type="gene ID" value="SORBI_3006G033260"/>
</dbReference>
<evidence type="ECO:0000313" key="1">
    <source>
        <dbReference type="EMBL" id="OQU81253.1"/>
    </source>
</evidence>
<dbReference type="EMBL" id="CM000765">
    <property type="protein sequence ID" value="OQU81253.1"/>
    <property type="molecule type" value="Genomic_DNA"/>
</dbReference>
<organism evidence="1 2">
    <name type="scientific">Sorghum bicolor</name>
    <name type="common">Sorghum</name>
    <name type="synonym">Sorghum vulgare</name>
    <dbReference type="NCBI Taxonomy" id="4558"/>
    <lineage>
        <taxon>Eukaryota</taxon>
        <taxon>Viridiplantae</taxon>
        <taxon>Streptophyta</taxon>
        <taxon>Embryophyta</taxon>
        <taxon>Tracheophyta</taxon>
        <taxon>Spermatophyta</taxon>
        <taxon>Magnoliopsida</taxon>
        <taxon>Liliopsida</taxon>
        <taxon>Poales</taxon>
        <taxon>Poaceae</taxon>
        <taxon>PACMAD clade</taxon>
        <taxon>Panicoideae</taxon>
        <taxon>Andropogonodae</taxon>
        <taxon>Andropogoneae</taxon>
        <taxon>Sorghinae</taxon>
        <taxon>Sorghum</taxon>
    </lineage>
</organism>
<dbReference type="InParanoid" id="A0A1Z5RBW0"/>
<sequence>MPSSARSLPPRSAIGHQGDLCCRHEAPLLRMPTSDAATLGASLTPRQGRRPPVSPLPLPPCAALASLSCDATLDLLSGVLPDQKARPCRDHLCVCDARAEGAASDDDSAVAATSSSAPTPLRCVARAPNLLTKLFPPVSPW</sequence>
<protein>
    <submittedName>
        <fullName evidence="1">Uncharacterized protein</fullName>
    </submittedName>
</protein>
<reference evidence="1 2" key="1">
    <citation type="journal article" date="2009" name="Nature">
        <title>The Sorghum bicolor genome and the diversification of grasses.</title>
        <authorList>
            <person name="Paterson A.H."/>
            <person name="Bowers J.E."/>
            <person name="Bruggmann R."/>
            <person name="Dubchak I."/>
            <person name="Grimwood J."/>
            <person name="Gundlach H."/>
            <person name="Haberer G."/>
            <person name="Hellsten U."/>
            <person name="Mitros T."/>
            <person name="Poliakov A."/>
            <person name="Schmutz J."/>
            <person name="Spannagl M."/>
            <person name="Tang H."/>
            <person name="Wang X."/>
            <person name="Wicker T."/>
            <person name="Bharti A.K."/>
            <person name="Chapman J."/>
            <person name="Feltus F.A."/>
            <person name="Gowik U."/>
            <person name="Grigoriev I.V."/>
            <person name="Lyons E."/>
            <person name="Maher C.A."/>
            <person name="Martis M."/>
            <person name="Narechania A."/>
            <person name="Otillar R.P."/>
            <person name="Penning B.W."/>
            <person name="Salamov A.A."/>
            <person name="Wang Y."/>
            <person name="Zhang L."/>
            <person name="Carpita N.C."/>
            <person name="Freeling M."/>
            <person name="Gingle A.R."/>
            <person name="Hash C.T."/>
            <person name="Keller B."/>
            <person name="Klein P."/>
            <person name="Kresovich S."/>
            <person name="McCann M.C."/>
            <person name="Ming R."/>
            <person name="Peterson D.G."/>
            <person name="Mehboob-ur-Rahman"/>
            <person name="Ware D."/>
            <person name="Westhoff P."/>
            <person name="Mayer K.F."/>
            <person name="Messing J."/>
            <person name="Rokhsar D.S."/>
        </authorList>
    </citation>
    <scope>NUCLEOTIDE SEQUENCE [LARGE SCALE GENOMIC DNA]</scope>
    <source>
        <strain evidence="2">cv. BTx623</strain>
    </source>
</reference>